<dbReference type="InterPro" id="IPR015422">
    <property type="entry name" value="PyrdxlP-dep_Trfase_small"/>
</dbReference>
<evidence type="ECO:0000313" key="10">
    <source>
        <dbReference type="EMBL" id="GEM82547.1"/>
    </source>
</evidence>
<feature type="domain" description="Aminotransferase class I/classII large" evidence="9">
    <location>
        <begin position="39"/>
        <end position="388"/>
    </location>
</feature>
<comment type="caution">
    <text evidence="10">The sequence shown here is derived from an EMBL/GenBank/DDBJ whole genome shotgun (WGS) entry which is preliminary data.</text>
</comment>
<evidence type="ECO:0000256" key="1">
    <source>
        <dbReference type="ARBA" id="ARBA00001933"/>
    </source>
</evidence>
<dbReference type="RefSeq" id="WP_170148199.1">
    <property type="nucleotide sequence ID" value="NZ_BJXL01000014.1"/>
</dbReference>
<dbReference type="FunFam" id="3.40.640.10:FF:000033">
    <property type="entry name" value="Aspartate aminotransferase"/>
    <property type="match status" value="1"/>
</dbReference>
<dbReference type="InterPro" id="IPR015424">
    <property type="entry name" value="PyrdxlP-dep_Trfase"/>
</dbReference>
<proteinExistence type="inferred from homology"/>
<dbReference type="SUPFAM" id="SSF53383">
    <property type="entry name" value="PLP-dependent transferases"/>
    <property type="match status" value="1"/>
</dbReference>
<evidence type="ECO:0000256" key="3">
    <source>
        <dbReference type="ARBA" id="ARBA00022576"/>
    </source>
</evidence>
<dbReference type="Pfam" id="PF00155">
    <property type="entry name" value="Aminotran_1_2"/>
    <property type="match status" value="1"/>
</dbReference>
<gene>
    <name evidence="10" type="ORF">MHY01S_07130</name>
</gene>
<comment type="similarity">
    <text evidence="2 8">Belongs to the class-I pyridoxal-phosphate-dependent aminotransferase family.</text>
</comment>
<evidence type="ECO:0000256" key="5">
    <source>
        <dbReference type="ARBA" id="ARBA00022898"/>
    </source>
</evidence>
<keyword evidence="4 8" id="KW-0808">Transferase</keyword>
<dbReference type="Proteomes" id="UP000321197">
    <property type="component" value="Unassembled WGS sequence"/>
</dbReference>
<evidence type="ECO:0000256" key="2">
    <source>
        <dbReference type="ARBA" id="ARBA00007441"/>
    </source>
</evidence>
<name>A0A511QZR9_9DEIN</name>
<comment type="function">
    <text evidence="7">Catalyzes the reversible conversion of aspartate and 2-oxoglutarate to glutamate and oxaloacetate. Can also transaminate prephenate in the presence of aspartate.</text>
</comment>
<dbReference type="InterPro" id="IPR004839">
    <property type="entry name" value="Aminotransferase_I/II_large"/>
</dbReference>
<sequence length="396" mass="43511">MIQTDFSSMLSRVAVANLEHSIGNPVNPRMLKAIHNAKNLVNLGSGTPDLPTPDYVLDAVREGMTGGLIQYTAYDGILPLREAIAKKLFEENGLDYSPADIIVTHGAQESIFVICGALLNPGDEVIVTNPYYSAYNNIVALSGGVAVTVPVKPETGWSWDLEALEAAITARSKMIVLVSPDNPTGAVVTQKTMEAIAELAEQYNLIVVSDELYEKYLYDGAEHFSFARIPGMKERTITVNGFSKSFGMTGWRVGYIAVPQWLKQVATEVKHMHSISTAVPSQLGALAALIGPKEPWQERLNTYAERRRYLLSRLEAMKLPFIRTHGSYYVMADIRASGMDSMTFSSALIEEHNVRVGPGVVFGSGAEGFVRLSLMCPRPQMDGALDRLADFWNRYV</sequence>
<evidence type="ECO:0000313" key="11">
    <source>
        <dbReference type="Proteomes" id="UP000321197"/>
    </source>
</evidence>
<evidence type="ECO:0000256" key="8">
    <source>
        <dbReference type="RuleBase" id="RU000481"/>
    </source>
</evidence>
<dbReference type="Gene3D" id="3.40.640.10">
    <property type="entry name" value="Type I PLP-dependent aspartate aminotransferase-like (Major domain)"/>
    <property type="match status" value="1"/>
</dbReference>
<dbReference type="AlphaFoldDB" id="A0A511QZR9"/>
<dbReference type="GO" id="GO:0030170">
    <property type="term" value="F:pyridoxal phosphate binding"/>
    <property type="evidence" value="ECO:0007669"/>
    <property type="project" value="InterPro"/>
</dbReference>
<evidence type="ECO:0000256" key="7">
    <source>
        <dbReference type="ARBA" id="ARBA00057886"/>
    </source>
</evidence>
<keyword evidence="3 8" id="KW-0032">Aminotransferase</keyword>
<dbReference type="PANTHER" id="PTHR46383">
    <property type="entry name" value="ASPARTATE AMINOTRANSFERASE"/>
    <property type="match status" value="1"/>
</dbReference>
<dbReference type="EC" id="2.6.1.-" evidence="8"/>
<protein>
    <recommendedName>
        <fullName evidence="8">Aminotransferase</fullName>
        <ecNumber evidence="8">2.6.1.-</ecNumber>
    </recommendedName>
</protein>
<dbReference type="EMBL" id="BJXL01000014">
    <property type="protein sequence ID" value="GEM82547.1"/>
    <property type="molecule type" value="Genomic_DNA"/>
</dbReference>
<dbReference type="InterPro" id="IPR004838">
    <property type="entry name" value="NHTrfase_class1_PyrdxlP-BS"/>
</dbReference>
<comment type="cofactor">
    <cofactor evidence="1 8">
        <name>pyridoxal 5'-phosphate</name>
        <dbReference type="ChEBI" id="CHEBI:597326"/>
    </cofactor>
</comment>
<evidence type="ECO:0000256" key="6">
    <source>
        <dbReference type="ARBA" id="ARBA00052185"/>
    </source>
</evidence>
<evidence type="ECO:0000256" key="4">
    <source>
        <dbReference type="ARBA" id="ARBA00022679"/>
    </source>
</evidence>
<dbReference type="InterPro" id="IPR015421">
    <property type="entry name" value="PyrdxlP-dep_Trfase_major"/>
</dbReference>
<evidence type="ECO:0000259" key="9">
    <source>
        <dbReference type="Pfam" id="PF00155"/>
    </source>
</evidence>
<dbReference type="GO" id="GO:0006520">
    <property type="term" value="P:amino acid metabolic process"/>
    <property type="evidence" value="ECO:0007669"/>
    <property type="project" value="InterPro"/>
</dbReference>
<dbReference type="PANTHER" id="PTHR46383:SF1">
    <property type="entry name" value="ASPARTATE AMINOTRANSFERASE"/>
    <property type="match status" value="1"/>
</dbReference>
<keyword evidence="5" id="KW-0663">Pyridoxal phosphate</keyword>
<reference evidence="10 11" key="1">
    <citation type="submission" date="2019-07" db="EMBL/GenBank/DDBJ databases">
        <title>Whole genome shotgun sequence of Meiothermus hypogaeus NBRC 106114.</title>
        <authorList>
            <person name="Hosoyama A."/>
            <person name="Uohara A."/>
            <person name="Ohji S."/>
            <person name="Ichikawa N."/>
        </authorList>
    </citation>
    <scope>NUCLEOTIDE SEQUENCE [LARGE SCALE GENOMIC DNA]</scope>
    <source>
        <strain evidence="10 11">NBRC 106114</strain>
    </source>
</reference>
<dbReference type="GO" id="GO:0033853">
    <property type="term" value="F:aspartate-prephenate aminotransferase activity"/>
    <property type="evidence" value="ECO:0007669"/>
    <property type="project" value="UniProtKB-EC"/>
</dbReference>
<dbReference type="InterPro" id="IPR050596">
    <property type="entry name" value="AspAT/PAT-like"/>
</dbReference>
<dbReference type="PROSITE" id="PS00105">
    <property type="entry name" value="AA_TRANSFER_CLASS_1"/>
    <property type="match status" value="1"/>
</dbReference>
<organism evidence="10 11">
    <name type="scientific">Meiothermus hypogaeus NBRC 106114</name>
    <dbReference type="NCBI Taxonomy" id="1227553"/>
    <lineage>
        <taxon>Bacteria</taxon>
        <taxon>Thermotogati</taxon>
        <taxon>Deinococcota</taxon>
        <taxon>Deinococci</taxon>
        <taxon>Thermales</taxon>
        <taxon>Thermaceae</taxon>
        <taxon>Meiothermus</taxon>
    </lineage>
</organism>
<comment type="catalytic activity">
    <reaction evidence="6">
        <text>L-arogenate + oxaloacetate = prephenate + L-aspartate</text>
        <dbReference type="Rhea" id="RHEA:20445"/>
        <dbReference type="ChEBI" id="CHEBI:16452"/>
        <dbReference type="ChEBI" id="CHEBI:29934"/>
        <dbReference type="ChEBI" id="CHEBI:29991"/>
        <dbReference type="ChEBI" id="CHEBI:58180"/>
        <dbReference type="EC" id="2.6.1.78"/>
    </reaction>
</comment>
<dbReference type="CDD" id="cd00609">
    <property type="entry name" value="AAT_like"/>
    <property type="match status" value="1"/>
</dbReference>
<accession>A0A511QZR9</accession>
<dbReference type="Gene3D" id="3.90.1150.10">
    <property type="entry name" value="Aspartate Aminotransferase, domain 1"/>
    <property type="match status" value="1"/>
</dbReference>